<dbReference type="EMBL" id="JAHRIP010060145">
    <property type="protein sequence ID" value="MEQ2304764.1"/>
    <property type="molecule type" value="Genomic_DNA"/>
</dbReference>
<protein>
    <recommendedName>
        <fullName evidence="2">CxC7-like cysteine cluster associated with KDZ transposases domain-containing protein</fullName>
    </recommendedName>
</protein>
<evidence type="ECO:0000259" key="2">
    <source>
        <dbReference type="Pfam" id="PF18866"/>
    </source>
</evidence>
<dbReference type="Proteomes" id="UP001469553">
    <property type="component" value="Unassembled WGS sequence"/>
</dbReference>
<evidence type="ECO:0000313" key="4">
    <source>
        <dbReference type="Proteomes" id="UP001469553"/>
    </source>
</evidence>
<feature type="region of interest" description="Disordered" evidence="1">
    <location>
        <begin position="1"/>
        <end position="29"/>
    </location>
</feature>
<comment type="caution">
    <text evidence="3">The sequence shown here is derived from an EMBL/GenBank/DDBJ whole genome shotgun (WGS) entry which is preliminary data.</text>
</comment>
<organism evidence="3 4">
    <name type="scientific">Ameca splendens</name>
    <dbReference type="NCBI Taxonomy" id="208324"/>
    <lineage>
        <taxon>Eukaryota</taxon>
        <taxon>Metazoa</taxon>
        <taxon>Chordata</taxon>
        <taxon>Craniata</taxon>
        <taxon>Vertebrata</taxon>
        <taxon>Euteleostomi</taxon>
        <taxon>Actinopterygii</taxon>
        <taxon>Neopterygii</taxon>
        <taxon>Teleostei</taxon>
        <taxon>Neoteleostei</taxon>
        <taxon>Acanthomorphata</taxon>
        <taxon>Ovalentaria</taxon>
        <taxon>Atherinomorphae</taxon>
        <taxon>Cyprinodontiformes</taxon>
        <taxon>Goodeidae</taxon>
        <taxon>Ameca</taxon>
    </lineage>
</organism>
<evidence type="ECO:0000313" key="3">
    <source>
        <dbReference type="EMBL" id="MEQ2304764.1"/>
    </source>
</evidence>
<reference evidence="3 4" key="1">
    <citation type="submission" date="2021-06" db="EMBL/GenBank/DDBJ databases">
        <authorList>
            <person name="Palmer J.M."/>
        </authorList>
    </citation>
    <scope>NUCLEOTIDE SEQUENCE [LARGE SCALE GENOMIC DNA]</scope>
    <source>
        <strain evidence="3 4">AS_MEX2019</strain>
        <tissue evidence="3">Muscle</tissue>
    </source>
</reference>
<accession>A0ABV0ZEV6</accession>
<proteinExistence type="predicted"/>
<evidence type="ECO:0000256" key="1">
    <source>
        <dbReference type="SAM" id="MobiDB-lite"/>
    </source>
</evidence>
<name>A0ABV0ZEV6_9TELE</name>
<sequence>MGSTIERQCSKKRLKAAHHQGGQTENNSEEEVNILQLPVDILYEILLVMLEEGDAAMGKLSLTCKRFLDVVTSFRNKAHFLWLDSVVDGKKFSKEFQAEYRKSYLISNCLSCGSTFKDCGAGYWGNGKRGQLKGFYSEPSTPGYCSHFCAMDAGLVSQIPTVISSIT</sequence>
<keyword evidence="4" id="KW-1185">Reference proteome</keyword>
<dbReference type="InterPro" id="IPR041300">
    <property type="entry name" value="CxC7"/>
</dbReference>
<dbReference type="Pfam" id="PF18866">
    <property type="entry name" value="CxC7"/>
    <property type="match status" value="1"/>
</dbReference>
<feature type="domain" description="CxC7-like cysteine cluster associated with KDZ transposases" evidence="2">
    <location>
        <begin position="91"/>
        <end position="149"/>
    </location>
</feature>
<gene>
    <name evidence="3" type="ORF">AMECASPLE_030744</name>
</gene>